<name>A0A9W7M144_HIBTR</name>
<feature type="transmembrane region" description="Helical" evidence="1">
    <location>
        <begin position="81"/>
        <end position="98"/>
    </location>
</feature>
<comment type="caution">
    <text evidence="2">The sequence shown here is derived from an EMBL/GenBank/DDBJ whole genome shotgun (WGS) entry which is preliminary data.</text>
</comment>
<evidence type="ECO:0000256" key="1">
    <source>
        <dbReference type="SAM" id="Phobius"/>
    </source>
</evidence>
<dbReference type="EMBL" id="BSYR01000019">
    <property type="protein sequence ID" value="GMI83751.1"/>
    <property type="molecule type" value="Genomic_DNA"/>
</dbReference>
<sequence>MKRVKIWSKSFKASCTSTKAELATATREADETMMDTMDEEHVDVAVVHMLAIKKMKITNHQVVDEDIEVEEEADINKEINLRYNVIIVISIVIIVTSVDQLRSMKKELM</sequence>
<evidence type="ECO:0000313" key="3">
    <source>
        <dbReference type="Proteomes" id="UP001165190"/>
    </source>
</evidence>
<organism evidence="2 3">
    <name type="scientific">Hibiscus trionum</name>
    <name type="common">Flower of an hour</name>
    <dbReference type="NCBI Taxonomy" id="183268"/>
    <lineage>
        <taxon>Eukaryota</taxon>
        <taxon>Viridiplantae</taxon>
        <taxon>Streptophyta</taxon>
        <taxon>Embryophyta</taxon>
        <taxon>Tracheophyta</taxon>
        <taxon>Spermatophyta</taxon>
        <taxon>Magnoliopsida</taxon>
        <taxon>eudicotyledons</taxon>
        <taxon>Gunneridae</taxon>
        <taxon>Pentapetalae</taxon>
        <taxon>rosids</taxon>
        <taxon>malvids</taxon>
        <taxon>Malvales</taxon>
        <taxon>Malvaceae</taxon>
        <taxon>Malvoideae</taxon>
        <taxon>Hibiscus</taxon>
    </lineage>
</organism>
<keyword evidence="1" id="KW-1133">Transmembrane helix</keyword>
<dbReference type="Proteomes" id="UP001165190">
    <property type="component" value="Unassembled WGS sequence"/>
</dbReference>
<keyword evidence="3" id="KW-1185">Reference proteome</keyword>
<keyword evidence="1" id="KW-0472">Membrane</keyword>
<evidence type="ECO:0000313" key="2">
    <source>
        <dbReference type="EMBL" id="GMI83751.1"/>
    </source>
</evidence>
<gene>
    <name evidence="2" type="ORF">HRI_002044400</name>
</gene>
<proteinExistence type="predicted"/>
<reference evidence="2" key="1">
    <citation type="submission" date="2023-05" db="EMBL/GenBank/DDBJ databases">
        <title>Genome and transcriptome analyses reveal genes involved in the formation of fine ridges on petal epidermal cells in Hibiscus trionum.</title>
        <authorList>
            <person name="Koshimizu S."/>
            <person name="Masuda S."/>
            <person name="Ishii T."/>
            <person name="Shirasu K."/>
            <person name="Hoshino A."/>
            <person name="Arita M."/>
        </authorList>
    </citation>
    <scope>NUCLEOTIDE SEQUENCE</scope>
    <source>
        <strain evidence="2">Hamamatsu line</strain>
    </source>
</reference>
<dbReference type="AlphaFoldDB" id="A0A9W7M144"/>
<accession>A0A9W7M144</accession>
<protein>
    <submittedName>
        <fullName evidence="2">Uncharacterized protein</fullName>
    </submittedName>
</protein>
<keyword evidence="1" id="KW-0812">Transmembrane</keyword>